<dbReference type="AlphaFoldDB" id="A0A1S9RJA3"/>
<feature type="region of interest" description="Disordered" evidence="1">
    <location>
        <begin position="291"/>
        <end position="311"/>
    </location>
</feature>
<dbReference type="Proteomes" id="UP000190744">
    <property type="component" value="Unassembled WGS sequence"/>
</dbReference>
<feature type="compositionally biased region" description="Acidic residues" evidence="1">
    <location>
        <begin position="296"/>
        <end position="311"/>
    </location>
</feature>
<protein>
    <submittedName>
        <fullName evidence="2">Uncharacterized protein</fullName>
    </submittedName>
</protein>
<organism evidence="2 3">
    <name type="scientific">Penicillium brasilianum</name>
    <dbReference type="NCBI Taxonomy" id="104259"/>
    <lineage>
        <taxon>Eukaryota</taxon>
        <taxon>Fungi</taxon>
        <taxon>Dikarya</taxon>
        <taxon>Ascomycota</taxon>
        <taxon>Pezizomycotina</taxon>
        <taxon>Eurotiomycetes</taxon>
        <taxon>Eurotiomycetidae</taxon>
        <taxon>Eurotiales</taxon>
        <taxon>Aspergillaceae</taxon>
        <taxon>Penicillium</taxon>
    </lineage>
</organism>
<gene>
    <name evidence="2" type="ORF">PEBR_24732</name>
</gene>
<evidence type="ECO:0000313" key="3">
    <source>
        <dbReference type="Proteomes" id="UP000190744"/>
    </source>
</evidence>
<sequence length="424" mass="47886">MCFYTYHHYSACGHIANWTLNSCKEYTNSLRLQSRGGLTGYCNKIQTTHNLVLQLASDTCGQCDFELSTRRVHDSSVSSKHRTIEGLDSKAPIFEVFGHMNTNLSGKDRNNNRPSIYQDCHGCDCYHCTASTASDGVGPDDTIYPTNIVADVPRCPDGFLSWPECPTNTCQDFDILPQVLPREEQNIADLCKALRRQTLEKDISLSSIQVDARKSRNSLHGVIPFGIDKDAHLLERLDSRNPYATSFFDLSEDMSPVEFGLTYSGNEPEQEMFHYSDDSSDFEYESEVRNPNDLNFLDDDSDADDESDGGCDLLDESDDDFAKIFSPFISTLVSNSVDVSLPSLRDSTLVVDRPATPMLCPEPLRVIQPPQFLSLDSIVEDNFREKVCKEEDLDIIHGEADVTPEWPLGDDQWDNYWFTEPRSW</sequence>
<dbReference type="EMBL" id="LJBN01000167">
    <property type="protein sequence ID" value="OOQ85446.1"/>
    <property type="molecule type" value="Genomic_DNA"/>
</dbReference>
<comment type="caution">
    <text evidence="2">The sequence shown here is derived from an EMBL/GenBank/DDBJ whole genome shotgun (WGS) entry which is preliminary data.</text>
</comment>
<evidence type="ECO:0000313" key="2">
    <source>
        <dbReference type="EMBL" id="OOQ85446.1"/>
    </source>
</evidence>
<accession>A0A1S9RJA3</accession>
<proteinExistence type="predicted"/>
<name>A0A1S9RJA3_PENBI</name>
<evidence type="ECO:0000256" key="1">
    <source>
        <dbReference type="SAM" id="MobiDB-lite"/>
    </source>
</evidence>
<reference evidence="3" key="1">
    <citation type="submission" date="2015-09" db="EMBL/GenBank/DDBJ databases">
        <authorList>
            <person name="Fill T.P."/>
            <person name="Baretta J.F."/>
            <person name="de Almeida L.G."/>
            <person name="Rocha M."/>
            <person name="de Souza D.H."/>
            <person name="Malavazi I."/>
            <person name="Cerdeira L.T."/>
            <person name="Hong H."/>
            <person name="Samborskyy M."/>
            <person name="de Vasconcelos A.T."/>
            <person name="Leadlay P."/>
            <person name="Rodrigues-Filho E."/>
        </authorList>
    </citation>
    <scope>NUCLEOTIDE SEQUENCE [LARGE SCALE GENOMIC DNA]</scope>
    <source>
        <strain evidence="3">LaBioMMi 136</strain>
    </source>
</reference>